<keyword evidence="2" id="KW-1185">Reference proteome</keyword>
<dbReference type="GeneID" id="8851792"/>
<dbReference type="InterPro" id="IPR011993">
    <property type="entry name" value="PH-like_dom_sf"/>
</dbReference>
<evidence type="ECO:0000313" key="2">
    <source>
        <dbReference type="Proteomes" id="UP000006671"/>
    </source>
</evidence>
<dbReference type="Proteomes" id="UP000006671">
    <property type="component" value="Unassembled WGS sequence"/>
</dbReference>
<dbReference type="KEGG" id="ngr:NAEGRDRAFT_69972"/>
<dbReference type="EMBL" id="GG738881">
    <property type="protein sequence ID" value="EFC42239.1"/>
    <property type="molecule type" value="Genomic_DNA"/>
</dbReference>
<dbReference type="AlphaFoldDB" id="D2VM11"/>
<dbReference type="OMA" id="KSHANCI"/>
<dbReference type="VEuPathDB" id="AmoebaDB:NAEGRDRAFT_69972"/>
<name>D2VM11_NAEGR</name>
<evidence type="ECO:0000313" key="1">
    <source>
        <dbReference type="EMBL" id="EFC42239.1"/>
    </source>
</evidence>
<accession>D2VM11</accession>
<protein>
    <submittedName>
        <fullName evidence="1">Predicted protein</fullName>
    </submittedName>
</protein>
<gene>
    <name evidence="1" type="ORF">NAEGRDRAFT_69972</name>
</gene>
<proteinExistence type="predicted"/>
<sequence length="454" mass="51125">MQHLSSFRVGSPNSSTHATMNNVVNIADDRHAFLLIKKFPCQYWNYTVAPSGGTLYITPRFVLFEYGGKGGADNSSSVGSGVPGINSSMMMGNSGGGYIEEEDVYTQLPNEQKELKSHANCIIIPFQDIQLASKTTYLFKSVLLIQTNLTSYYFIGLKSITNACSVINHVLDQLRMYGSKPRSVSKKRKERAIELKVDENGFLKEIQYGEDSEDETESDGRLIYSARGKKLDPFSYIKSLTPSNFTSKKSIAEVEAQQQSQTSSQSIIPTTNNASNATSSSFNYYLSGLYSYSVGPLVNMFTTTEKKDSTPNYMDHSSLEVLIKDDRWYKKYMILDETGFSIIDPSNKNKTELFVPYNQITDVHTVNTFICNLSYQESENHESKHIKMISLYLPIILNLFLQENQTILFLDEKISTTIQLDHNLANQLNQSGTADIEEILNQESPEEIKSPMMM</sequence>
<reference evidence="1 2" key="1">
    <citation type="journal article" date="2010" name="Cell">
        <title>The genome of Naegleria gruberi illuminates early eukaryotic versatility.</title>
        <authorList>
            <person name="Fritz-Laylin L.K."/>
            <person name="Prochnik S.E."/>
            <person name="Ginger M.L."/>
            <person name="Dacks J.B."/>
            <person name="Carpenter M.L."/>
            <person name="Field M.C."/>
            <person name="Kuo A."/>
            <person name="Paredez A."/>
            <person name="Chapman J."/>
            <person name="Pham J."/>
            <person name="Shu S."/>
            <person name="Neupane R."/>
            <person name="Cipriano M."/>
            <person name="Mancuso J."/>
            <person name="Tu H."/>
            <person name="Salamov A."/>
            <person name="Lindquist E."/>
            <person name="Shapiro H."/>
            <person name="Lucas S."/>
            <person name="Grigoriev I.V."/>
            <person name="Cande W.Z."/>
            <person name="Fulton C."/>
            <person name="Rokhsar D.S."/>
            <person name="Dawson S.C."/>
        </authorList>
    </citation>
    <scope>NUCLEOTIDE SEQUENCE [LARGE SCALE GENOMIC DNA]</scope>
    <source>
        <strain evidence="1 2">NEG-M</strain>
    </source>
</reference>
<dbReference type="OrthoDB" id="10262409at2759"/>
<dbReference type="Gene3D" id="2.30.29.30">
    <property type="entry name" value="Pleckstrin-homology domain (PH domain)/Phosphotyrosine-binding domain (PTB)"/>
    <property type="match status" value="1"/>
</dbReference>
<dbReference type="RefSeq" id="XP_002674983.1">
    <property type="nucleotide sequence ID" value="XM_002674937.1"/>
</dbReference>
<dbReference type="InParanoid" id="D2VM11"/>
<organism evidence="2">
    <name type="scientific">Naegleria gruberi</name>
    <name type="common">Amoeba</name>
    <dbReference type="NCBI Taxonomy" id="5762"/>
    <lineage>
        <taxon>Eukaryota</taxon>
        <taxon>Discoba</taxon>
        <taxon>Heterolobosea</taxon>
        <taxon>Tetramitia</taxon>
        <taxon>Eutetramitia</taxon>
        <taxon>Vahlkampfiidae</taxon>
        <taxon>Naegleria</taxon>
    </lineage>
</organism>